<dbReference type="InterPro" id="IPR012337">
    <property type="entry name" value="RNaseH-like_sf"/>
</dbReference>
<dbReference type="SUPFAM" id="SSF53098">
    <property type="entry name" value="Ribonuclease H-like"/>
    <property type="match status" value="1"/>
</dbReference>
<dbReference type="AlphaFoldDB" id="A0A1R3GUH5"/>
<evidence type="ECO:0000313" key="7">
    <source>
        <dbReference type="EMBL" id="OMO61671.1"/>
    </source>
</evidence>
<sequence>MSSSTPDDASTPIHPPTDSSHSRVLRNDGLGLEDAINLDNDGTEENEGDGIEKNKRQKTFKCWSEMKETSLPDGTQKAQCIHCKKKLSILASDCTSHLTRHLKGCLKRKIYLNQQKKINFQPEQADTGNVQLMPALIYGKFDMGRMRESVAQWIMMHEHPFSIVEEEGLNMMQRHGMPEWVKVSRVTIKKDCMQIYETEKKRPVQLLKTVNKVSLTTDLWKSSNQKIEYMVLTTHFIDSDWRLQKRIISFVHIPPPRRGVEIADCLFKCLKEWGIENKVFTILVNNAASNDVAVKVLKDTFSRTKTLLCGGKLFLVRCCTHILNLMVQDGISEIQKIIDNVNESDD</sequence>
<protein>
    <submittedName>
        <fullName evidence="7">Zinc finger, BED-type</fullName>
    </submittedName>
</protein>
<evidence type="ECO:0000256" key="5">
    <source>
        <dbReference type="ARBA" id="ARBA00023242"/>
    </source>
</evidence>
<keyword evidence="2" id="KW-0479">Metal-binding</keyword>
<evidence type="ECO:0000256" key="1">
    <source>
        <dbReference type="ARBA" id="ARBA00004123"/>
    </source>
</evidence>
<name>A0A1R3GUH5_9ROSI</name>
<dbReference type="EMBL" id="AWUE01021589">
    <property type="protein sequence ID" value="OMO61671.1"/>
    <property type="molecule type" value="Genomic_DNA"/>
</dbReference>
<proteinExistence type="predicted"/>
<evidence type="ECO:0000256" key="3">
    <source>
        <dbReference type="ARBA" id="ARBA00022771"/>
    </source>
</evidence>
<evidence type="ECO:0000256" key="2">
    <source>
        <dbReference type="ARBA" id="ARBA00022723"/>
    </source>
</evidence>
<evidence type="ECO:0000256" key="4">
    <source>
        <dbReference type="ARBA" id="ARBA00022833"/>
    </source>
</evidence>
<keyword evidence="8" id="KW-1185">Reference proteome</keyword>
<keyword evidence="5" id="KW-0539">Nucleus</keyword>
<dbReference type="InterPro" id="IPR036236">
    <property type="entry name" value="Znf_C2H2_sf"/>
</dbReference>
<evidence type="ECO:0000256" key="6">
    <source>
        <dbReference type="SAM" id="MobiDB-lite"/>
    </source>
</evidence>
<keyword evidence="3" id="KW-0863">Zinc-finger</keyword>
<dbReference type="SUPFAM" id="SSF57667">
    <property type="entry name" value="beta-beta-alpha zinc fingers"/>
    <property type="match status" value="1"/>
</dbReference>
<dbReference type="InterPro" id="IPR052035">
    <property type="entry name" value="ZnF_BED_domain_contain"/>
</dbReference>
<reference evidence="8" key="1">
    <citation type="submission" date="2013-09" db="EMBL/GenBank/DDBJ databases">
        <title>Corchorus olitorius genome sequencing.</title>
        <authorList>
            <person name="Alam M."/>
            <person name="Haque M.S."/>
            <person name="Islam M.S."/>
            <person name="Emdad E.M."/>
            <person name="Islam M.M."/>
            <person name="Ahmed B."/>
            <person name="Halim A."/>
            <person name="Hossen Q.M.M."/>
            <person name="Hossain M.Z."/>
            <person name="Ahmed R."/>
            <person name="Khan M.M."/>
            <person name="Islam R."/>
            <person name="Rashid M.M."/>
            <person name="Khan S.A."/>
            <person name="Rahman M.S."/>
            <person name="Alam M."/>
            <person name="Yahiya A.S."/>
            <person name="Khan M.S."/>
            <person name="Azam M.S."/>
            <person name="Haque T."/>
            <person name="Lashkar M.Z.H."/>
            <person name="Akhand A.I."/>
            <person name="Morshed G."/>
            <person name="Roy S."/>
            <person name="Uddin K.S."/>
            <person name="Rabeya T."/>
            <person name="Hossain A.S."/>
            <person name="Chowdhury A."/>
            <person name="Snigdha A.R."/>
            <person name="Mortoza M.S."/>
            <person name="Matin S.A."/>
            <person name="Hoque S.M.E."/>
            <person name="Islam M.K."/>
            <person name="Roy D.K."/>
            <person name="Haider R."/>
            <person name="Moosa M.M."/>
            <person name="Elias S.M."/>
            <person name="Hasan A.M."/>
            <person name="Jahan S."/>
            <person name="Shafiuddin M."/>
            <person name="Mahmood N."/>
            <person name="Shommy N.S."/>
        </authorList>
    </citation>
    <scope>NUCLEOTIDE SEQUENCE [LARGE SCALE GENOMIC DNA]</scope>
    <source>
        <strain evidence="8">cv. O-4</strain>
    </source>
</reference>
<comment type="caution">
    <text evidence="7">The sequence shown here is derived from an EMBL/GenBank/DDBJ whole genome shotgun (WGS) entry which is preliminary data.</text>
</comment>
<accession>A0A1R3GUH5</accession>
<dbReference type="PANTHER" id="PTHR46481:SF10">
    <property type="entry name" value="ZINC FINGER BED DOMAIN-CONTAINING PROTEIN 39"/>
    <property type="match status" value="1"/>
</dbReference>
<evidence type="ECO:0000313" key="8">
    <source>
        <dbReference type="Proteomes" id="UP000187203"/>
    </source>
</evidence>
<feature type="region of interest" description="Disordered" evidence="6">
    <location>
        <begin position="1"/>
        <end position="52"/>
    </location>
</feature>
<keyword evidence="4" id="KW-0862">Zinc</keyword>
<comment type="subcellular location">
    <subcellularLocation>
        <location evidence="1">Nucleus</location>
    </subcellularLocation>
</comment>
<gene>
    <name evidence="7" type="ORF">COLO4_33382</name>
</gene>
<organism evidence="7 8">
    <name type="scientific">Corchorus olitorius</name>
    <dbReference type="NCBI Taxonomy" id="93759"/>
    <lineage>
        <taxon>Eukaryota</taxon>
        <taxon>Viridiplantae</taxon>
        <taxon>Streptophyta</taxon>
        <taxon>Embryophyta</taxon>
        <taxon>Tracheophyta</taxon>
        <taxon>Spermatophyta</taxon>
        <taxon>Magnoliopsida</taxon>
        <taxon>eudicotyledons</taxon>
        <taxon>Gunneridae</taxon>
        <taxon>Pentapetalae</taxon>
        <taxon>rosids</taxon>
        <taxon>malvids</taxon>
        <taxon>Malvales</taxon>
        <taxon>Malvaceae</taxon>
        <taxon>Grewioideae</taxon>
        <taxon>Apeibeae</taxon>
        <taxon>Corchorus</taxon>
    </lineage>
</organism>
<dbReference type="STRING" id="93759.A0A1R3GUH5"/>
<dbReference type="OrthoDB" id="2610923at2759"/>
<dbReference type="PANTHER" id="PTHR46481">
    <property type="entry name" value="ZINC FINGER BED DOMAIN-CONTAINING PROTEIN 4"/>
    <property type="match status" value="1"/>
</dbReference>
<dbReference type="Proteomes" id="UP000187203">
    <property type="component" value="Unassembled WGS sequence"/>
</dbReference>
<dbReference type="SMART" id="SM00614">
    <property type="entry name" value="ZnF_BED"/>
    <property type="match status" value="1"/>
</dbReference>
<dbReference type="GO" id="GO:0005634">
    <property type="term" value="C:nucleus"/>
    <property type="evidence" value="ECO:0007669"/>
    <property type="project" value="UniProtKB-SubCell"/>
</dbReference>
<dbReference type="GO" id="GO:0008270">
    <property type="term" value="F:zinc ion binding"/>
    <property type="evidence" value="ECO:0007669"/>
    <property type="project" value="UniProtKB-KW"/>
</dbReference>